<dbReference type="OrthoDB" id="2194876at2"/>
<dbReference type="InterPro" id="IPR000064">
    <property type="entry name" value="NLP_P60_dom"/>
</dbReference>
<dbReference type="Pfam" id="PF00877">
    <property type="entry name" value="NLPC_P60"/>
    <property type="match status" value="1"/>
</dbReference>
<keyword evidence="2" id="KW-0645">Protease</keyword>
<dbReference type="EMBL" id="JXLI01000019">
    <property type="protein sequence ID" value="KJY54790.1"/>
    <property type="molecule type" value="Genomic_DNA"/>
</dbReference>
<evidence type="ECO:0000256" key="3">
    <source>
        <dbReference type="ARBA" id="ARBA00022801"/>
    </source>
</evidence>
<keyword evidence="5" id="KW-0812">Transmembrane</keyword>
<dbReference type="RefSeq" id="WP_084608726.1">
    <property type="nucleotide sequence ID" value="NZ_JBHTMT010000007.1"/>
</dbReference>
<dbReference type="Pfam" id="PF18013">
    <property type="entry name" value="Phage_lysozyme2"/>
    <property type="match status" value="1"/>
</dbReference>
<protein>
    <recommendedName>
        <fullName evidence="10">CHAP domain-containing protein</fullName>
    </recommendedName>
</protein>
<evidence type="ECO:0000259" key="7">
    <source>
        <dbReference type="Pfam" id="PF18013"/>
    </source>
</evidence>
<feature type="domain" description="NlpC/P60" evidence="6">
    <location>
        <begin position="267"/>
        <end position="362"/>
    </location>
</feature>
<evidence type="ECO:0000313" key="8">
    <source>
        <dbReference type="EMBL" id="KJY54790.1"/>
    </source>
</evidence>
<sequence>MVLKIIRKKLLTPSFIISIFTILLFIIIIAVVAGGSLSDQISSCSSDATDFSISAKGKNGSWSQKGTKEYNIGKSLFNFLVKKEGFSGAGAAGAVAVGVRESSLNPAAINDKGGVAGIFQWSGFTNNVNGHRITNGGFIHAGKVSDLTLKNEIKLTSYELHHDFSSVRRVVGNAKSPQEAAKQWSVCYEGVALSDSQTNEAQIQSDAKKAYRIFGGSGFKSNKSLLASAATSASNSVSDKAGDDECDADLAESGPLLAEAQKLIGYFTYGGHTKSSYGGWKNPNKNGLTDCSGFVWLCMKRAGYAVGNDAFDTATMEKDARGSHKFLKQISAKSVRPGDIIIVNVGSGNGSNGHTAIIKGNYKGYQTKIIEMGGDDHSHVHISNIHDSFLSLLQKNARVIWARPVKRK</sequence>
<keyword evidence="4" id="KW-0788">Thiol protease</keyword>
<dbReference type="Proteomes" id="UP000033531">
    <property type="component" value="Unassembled WGS sequence"/>
</dbReference>
<evidence type="ECO:0008006" key="10">
    <source>
        <dbReference type="Google" id="ProtNLM"/>
    </source>
</evidence>
<evidence type="ECO:0000256" key="1">
    <source>
        <dbReference type="ARBA" id="ARBA00007074"/>
    </source>
</evidence>
<evidence type="ECO:0000256" key="4">
    <source>
        <dbReference type="ARBA" id="ARBA00022807"/>
    </source>
</evidence>
<comment type="caution">
    <text evidence="8">The sequence shown here is derived from an EMBL/GenBank/DDBJ whole genome shotgun (WGS) entry which is preliminary data.</text>
</comment>
<evidence type="ECO:0000313" key="9">
    <source>
        <dbReference type="Proteomes" id="UP000033531"/>
    </source>
</evidence>
<keyword evidence="3" id="KW-0378">Hydrolase</keyword>
<evidence type="ECO:0000259" key="6">
    <source>
        <dbReference type="Pfam" id="PF00877"/>
    </source>
</evidence>
<dbReference type="Gene3D" id="1.10.530.10">
    <property type="match status" value="1"/>
</dbReference>
<dbReference type="GO" id="GO:0006508">
    <property type="term" value="P:proteolysis"/>
    <property type="evidence" value="ECO:0007669"/>
    <property type="project" value="UniProtKB-KW"/>
</dbReference>
<comment type="similarity">
    <text evidence="1">Belongs to the peptidase C40 family.</text>
</comment>
<keyword evidence="5" id="KW-1133">Transmembrane helix</keyword>
<dbReference type="GO" id="GO:0008234">
    <property type="term" value="F:cysteine-type peptidase activity"/>
    <property type="evidence" value="ECO:0007669"/>
    <property type="project" value="UniProtKB-KW"/>
</dbReference>
<dbReference type="SUPFAM" id="SSF54001">
    <property type="entry name" value="Cysteine proteinases"/>
    <property type="match status" value="1"/>
</dbReference>
<name>A0A0F4L837_9LACO</name>
<dbReference type="HOGENOM" id="CLU_057848_0_0_9"/>
<evidence type="ECO:0000256" key="2">
    <source>
        <dbReference type="ARBA" id="ARBA00022670"/>
    </source>
</evidence>
<reference evidence="8 9" key="1">
    <citation type="submission" date="2015-01" db="EMBL/GenBank/DDBJ databases">
        <title>Comparative genomics of the lactic acid bacteria isolated from the honey bee gut.</title>
        <authorList>
            <person name="Ellegaard K.M."/>
            <person name="Tamarit D."/>
            <person name="Javelind E."/>
            <person name="Olofsson T."/>
            <person name="Andersson S.G."/>
            <person name="Vasquez A."/>
        </authorList>
    </citation>
    <scope>NUCLEOTIDE SEQUENCE [LARGE SCALE GENOMIC DNA]</scope>
    <source>
        <strain evidence="8 9">Hma8</strain>
        <plasmid evidence="8">pHma8p1</plasmid>
    </source>
</reference>
<feature type="transmembrane region" description="Helical" evidence="5">
    <location>
        <begin position="12"/>
        <end position="37"/>
    </location>
</feature>
<geneLocation type="plasmid" evidence="8">
    <name>pHma8p1</name>
</geneLocation>
<dbReference type="InterPro" id="IPR041219">
    <property type="entry name" value="Phage_lysozyme2"/>
</dbReference>
<dbReference type="AlphaFoldDB" id="A0A0F4L837"/>
<feature type="domain" description="Phage tail lysozyme" evidence="7">
    <location>
        <begin position="74"/>
        <end position="214"/>
    </location>
</feature>
<gene>
    <name evidence="8" type="ORF">JF74_19760</name>
</gene>
<dbReference type="Gene3D" id="3.90.1720.10">
    <property type="entry name" value="endopeptidase domain like (from Nostoc punctiforme)"/>
    <property type="match status" value="1"/>
</dbReference>
<keyword evidence="5" id="KW-0472">Membrane</keyword>
<dbReference type="InterPro" id="IPR038765">
    <property type="entry name" value="Papain-like_cys_pep_sf"/>
</dbReference>
<keyword evidence="8" id="KW-0614">Plasmid</keyword>
<evidence type="ECO:0000256" key="5">
    <source>
        <dbReference type="SAM" id="Phobius"/>
    </source>
</evidence>
<organism evidence="8 9">
    <name type="scientific">Lactobacillus melliventris</name>
    <dbReference type="NCBI Taxonomy" id="1218507"/>
    <lineage>
        <taxon>Bacteria</taxon>
        <taxon>Bacillati</taxon>
        <taxon>Bacillota</taxon>
        <taxon>Bacilli</taxon>
        <taxon>Lactobacillales</taxon>
        <taxon>Lactobacillaceae</taxon>
        <taxon>Lactobacillus</taxon>
    </lineage>
</organism>
<dbReference type="PATRIC" id="fig|1218507.3.peg.126"/>
<proteinExistence type="inferred from homology"/>
<accession>A0A0F4L837</accession>